<evidence type="ECO:0000256" key="9">
    <source>
        <dbReference type="PIRNR" id="PIRNR000774"/>
    </source>
</evidence>
<dbReference type="NCBIfam" id="TIGR02395">
    <property type="entry name" value="rpoN_sigma"/>
    <property type="match status" value="1"/>
</dbReference>
<dbReference type="NCBIfam" id="NF009118">
    <property type="entry name" value="PRK12469.1"/>
    <property type="match status" value="1"/>
</dbReference>
<dbReference type="GO" id="GO:0003677">
    <property type="term" value="F:DNA binding"/>
    <property type="evidence" value="ECO:0007669"/>
    <property type="project" value="UniProtKB-KW"/>
</dbReference>
<name>A0A2N7X3U2_9BURK</name>
<dbReference type="AlphaFoldDB" id="A0A2N7X3U2"/>
<dbReference type="GO" id="GO:0001216">
    <property type="term" value="F:DNA-binding transcription activator activity"/>
    <property type="evidence" value="ECO:0007669"/>
    <property type="project" value="InterPro"/>
</dbReference>
<dbReference type="InterPro" id="IPR038709">
    <property type="entry name" value="RpoN_core-bd_sf"/>
</dbReference>
<dbReference type="Proteomes" id="UP000235777">
    <property type="component" value="Unassembled WGS sequence"/>
</dbReference>
<evidence type="ECO:0000256" key="10">
    <source>
        <dbReference type="SAM" id="MobiDB-lite"/>
    </source>
</evidence>
<dbReference type="GO" id="GO:0016779">
    <property type="term" value="F:nucleotidyltransferase activity"/>
    <property type="evidence" value="ECO:0007669"/>
    <property type="project" value="UniProtKB-KW"/>
</dbReference>
<evidence type="ECO:0000313" key="13">
    <source>
        <dbReference type="EMBL" id="PMS36409.1"/>
    </source>
</evidence>
<comment type="caution">
    <text evidence="13">The sequence shown here is derived from an EMBL/GenBank/DDBJ whole genome shotgun (WGS) entry which is preliminary data.</text>
</comment>
<gene>
    <name evidence="13" type="ORF">C0Z20_13125</name>
</gene>
<keyword evidence="7 9" id="KW-0238">DNA-binding</keyword>
<evidence type="ECO:0000259" key="12">
    <source>
        <dbReference type="Pfam" id="PF04963"/>
    </source>
</evidence>
<keyword evidence="6 9" id="KW-0731">Sigma factor</keyword>
<dbReference type="EMBL" id="PNYC01000007">
    <property type="protein sequence ID" value="PMS36409.1"/>
    <property type="molecule type" value="Genomic_DNA"/>
</dbReference>
<dbReference type="Gene3D" id="1.10.10.60">
    <property type="entry name" value="Homeodomain-like"/>
    <property type="match status" value="1"/>
</dbReference>
<dbReference type="Pfam" id="PF00309">
    <property type="entry name" value="Sigma54_AID"/>
    <property type="match status" value="1"/>
</dbReference>
<evidence type="ECO:0000256" key="2">
    <source>
        <dbReference type="ARBA" id="ARBA00022478"/>
    </source>
</evidence>
<protein>
    <recommendedName>
        <fullName evidence="9">RNA polymerase sigma-54 factor</fullName>
    </recommendedName>
</protein>
<feature type="region of interest" description="Disordered" evidence="10">
    <location>
        <begin position="72"/>
        <end position="137"/>
    </location>
</feature>
<dbReference type="OrthoDB" id="9814402at2"/>
<accession>A0A2N7X3U2</accession>
<sequence length="501" mass="54813">MKASLQLRLSQHLALTPQLQQSIRLLQLSTLELQQEVATACAQNPLLETEDEWIASPLRVAADGSVIAQTPAPAAAEPMSGSAPATESDRADGAEPAATDEYNGLSSSDNADASQWNLDDYGRSAPSSDDDDLPPLQIHESTTTLRDHLMAQLRVTQAGPRDRALVTFLIESLDDDGYLTSSLDEVLADIPEELEVDLDELSAALALLQSFDPAGVGARSASECLKLQLLRLPDSATRKLALEIAAHHLELLAARDFTRLKKQLKASDDALRDAHALIRSLEPFPGAAYGKAEADYVVPDIIVRRTTQGWQAELNPEVVPRLRINHLYANILRNNRGDPGSGSLRQQLQEARWLIKNIQQRFETILRVAQAIVERQKNFFAHGEIAMRPLVLREIADTLGLHESTVSRVTTGKYMLTPFGTLEFKFFFGSHVSTDTGGAASSTAIRALIKQLIGAEDSKTPLSDSRIAELLAEQGFVVARRTVAKYREALKIPAVNLRKSL</sequence>
<dbReference type="Gene3D" id="1.10.10.1330">
    <property type="entry name" value="RNA polymerase sigma-54 factor, core-binding domain"/>
    <property type="match status" value="1"/>
</dbReference>
<dbReference type="PRINTS" id="PR00045">
    <property type="entry name" value="SIGMA54FCT"/>
</dbReference>
<dbReference type="STRING" id="863227.GCA_000373005_05045"/>
<reference evidence="13 14" key="1">
    <citation type="submission" date="2018-01" db="EMBL/GenBank/DDBJ databases">
        <title>Whole genome analyses suggest that Burkholderia sensu lato contains two further novel genera in the rhizoxinica-symbiotica group Mycetohabitans gen. nov., and Trinickia gen. nov.: implications for the evolution of diazotrophy and nodulation in the Burkholderiaceae.</title>
        <authorList>
            <person name="Estrada-de los Santos P."/>
            <person name="Palmer M."/>
            <person name="Chavez-Ramirez B."/>
            <person name="Beukes C."/>
            <person name="Steenkamp E.T."/>
            <person name="Hirsch A.M."/>
            <person name="Manyaka P."/>
            <person name="Maluk M."/>
            <person name="Lafos M."/>
            <person name="Crook M."/>
            <person name="Gross E."/>
            <person name="Simon M.F."/>
            <person name="Bueno dos Reis Junior F."/>
            <person name="Poole P.S."/>
            <person name="Venter S.N."/>
            <person name="James E.K."/>
        </authorList>
    </citation>
    <scope>NUCLEOTIDE SEQUENCE [LARGE SCALE GENOMIC DNA]</scope>
    <source>
        <strain evidence="13 14">JPY 581</strain>
    </source>
</reference>
<dbReference type="RefSeq" id="WP_018443659.1">
    <property type="nucleotide sequence ID" value="NZ_KB890217.1"/>
</dbReference>
<evidence type="ECO:0000256" key="3">
    <source>
        <dbReference type="ARBA" id="ARBA00022679"/>
    </source>
</evidence>
<comment type="function">
    <text evidence="9">Sigma factors are initiation factors that promote the attachment of RNA polymerase to specific initiation sites and are then released.</text>
</comment>
<evidence type="ECO:0000259" key="11">
    <source>
        <dbReference type="Pfam" id="PF04552"/>
    </source>
</evidence>
<dbReference type="NCBIfam" id="NF004595">
    <property type="entry name" value="PRK05932.1-2"/>
    <property type="match status" value="1"/>
</dbReference>
<dbReference type="PROSITE" id="PS00718">
    <property type="entry name" value="SIGMA54_2"/>
    <property type="match status" value="1"/>
</dbReference>
<evidence type="ECO:0000256" key="8">
    <source>
        <dbReference type="ARBA" id="ARBA00023163"/>
    </source>
</evidence>
<dbReference type="GO" id="GO:0016987">
    <property type="term" value="F:sigma factor activity"/>
    <property type="evidence" value="ECO:0007669"/>
    <property type="project" value="UniProtKB-KW"/>
</dbReference>
<dbReference type="NCBIfam" id="NF004598">
    <property type="entry name" value="PRK05932.1-5"/>
    <property type="match status" value="1"/>
</dbReference>
<dbReference type="PROSITE" id="PS50044">
    <property type="entry name" value="SIGMA54_3"/>
    <property type="match status" value="1"/>
</dbReference>
<keyword evidence="2 9" id="KW-0240">DNA-directed RNA polymerase</keyword>
<dbReference type="PANTHER" id="PTHR32248">
    <property type="entry name" value="RNA POLYMERASE SIGMA-54 FACTOR"/>
    <property type="match status" value="1"/>
</dbReference>
<feature type="domain" description="RNA polymerase sigma factor 54 DNA-binding" evidence="11">
    <location>
        <begin position="344"/>
        <end position="499"/>
    </location>
</feature>
<dbReference type="PIRSF" id="PIRSF000774">
    <property type="entry name" value="RpoN"/>
    <property type="match status" value="1"/>
</dbReference>
<evidence type="ECO:0000256" key="7">
    <source>
        <dbReference type="ARBA" id="ARBA00023125"/>
    </source>
</evidence>
<dbReference type="PANTHER" id="PTHR32248:SF4">
    <property type="entry name" value="RNA POLYMERASE SIGMA-54 FACTOR"/>
    <property type="match status" value="1"/>
</dbReference>
<keyword evidence="5 9" id="KW-0805">Transcription regulation</keyword>
<dbReference type="Pfam" id="PF04963">
    <property type="entry name" value="Sigma54_CBD"/>
    <property type="match status" value="1"/>
</dbReference>
<dbReference type="PROSITE" id="PS00717">
    <property type="entry name" value="SIGMA54_1"/>
    <property type="match status" value="1"/>
</dbReference>
<keyword evidence="3 9" id="KW-0808">Transferase</keyword>
<proteinExistence type="inferred from homology"/>
<feature type="compositionally biased region" description="Polar residues" evidence="10">
    <location>
        <begin position="104"/>
        <end position="117"/>
    </location>
</feature>
<dbReference type="GO" id="GO:0000428">
    <property type="term" value="C:DNA-directed RNA polymerase complex"/>
    <property type="evidence" value="ECO:0007669"/>
    <property type="project" value="UniProtKB-KW"/>
</dbReference>
<dbReference type="InterPro" id="IPR007634">
    <property type="entry name" value="RNA_pol_sigma_54_DNA-bd"/>
</dbReference>
<keyword evidence="14" id="KW-1185">Reference proteome</keyword>
<dbReference type="Pfam" id="PF04552">
    <property type="entry name" value="Sigma54_DBD"/>
    <property type="match status" value="1"/>
</dbReference>
<organism evidence="13 14">
    <name type="scientific">Trinickia symbiotica</name>
    <dbReference type="NCBI Taxonomy" id="863227"/>
    <lineage>
        <taxon>Bacteria</taxon>
        <taxon>Pseudomonadati</taxon>
        <taxon>Pseudomonadota</taxon>
        <taxon>Betaproteobacteria</taxon>
        <taxon>Burkholderiales</taxon>
        <taxon>Burkholderiaceae</taxon>
        <taxon>Trinickia</taxon>
    </lineage>
</organism>
<dbReference type="InterPro" id="IPR007046">
    <property type="entry name" value="RNA_pol_sigma_54_core-bd"/>
</dbReference>
<feature type="domain" description="RNA polymerase sigma factor 54 core-binding" evidence="12">
    <location>
        <begin position="138"/>
        <end position="328"/>
    </location>
</feature>
<evidence type="ECO:0000256" key="4">
    <source>
        <dbReference type="ARBA" id="ARBA00022695"/>
    </source>
</evidence>
<dbReference type="GO" id="GO:0006352">
    <property type="term" value="P:DNA-templated transcription initiation"/>
    <property type="evidence" value="ECO:0007669"/>
    <property type="project" value="InterPro"/>
</dbReference>
<evidence type="ECO:0000256" key="6">
    <source>
        <dbReference type="ARBA" id="ARBA00023082"/>
    </source>
</evidence>
<evidence type="ECO:0000313" key="14">
    <source>
        <dbReference type="Proteomes" id="UP000235777"/>
    </source>
</evidence>
<evidence type="ECO:0000256" key="5">
    <source>
        <dbReference type="ARBA" id="ARBA00023015"/>
    </source>
</evidence>
<comment type="similarity">
    <text evidence="1 9">Belongs to the sigma-54 factor family.</text>
</comment>
<evidence type="ECO:0000256" key="1">
    <source>
        <dbReference type="ARBA" id="ARBA00008798"/>
    </source>
</evidence>
<dbReference type="InterPro" id="IPR000394">
    <property type="entry name" value="RNA_pol_sigma_54"/>
</dbReference>
<keyword evidence="8 9" id="KW-0804">Transcription</keyword>
<keyword evidence="4 9" id="KW-0548">Nucleotidyltransferase</keyword>